<evidence type="ECO:0000313" key="2">
    <source>
        <dbReference type="EMBL" id="MBA4637033.1"/>
    </source>
</evidence>
<feature type="domain" description="Retroviral polymerase SH3-like" evidence="1">
    <location>
        <begin position="17"/>
        <end position="79"/>
    </location>
</feature>
<protein>
    <recommendedName>
        <fullName evidence="1">Retroviral polymerase SH3-like domain-containing protein</fullName>
    </recommendedName>
</protein>
<dbReference type="Pfam" id="PF25597">
    <property type="entry name" value="SH3_retrovirus"/>
    <property type="match status" value="1"/>
</dbReference>
<evidence type="ECO:0000259" key="1">
    <source>
        <dbReference type="Pfam" id="PF25597"/>
    </source>
</evidence>
<dbReference type="InterPro" id="IPR057670">
    <property type="entry name" value="SH3_retrovirus"/>
</dbReference>
<sequence length="129" mass="14626">MLHGQKPSYDHLRVFGCLCYMSTCKQGRDKFQPRAIPCVFLGHPHGKKAYKVMTLDTHKFHFSRDVIFHEDIFPFSTESSDHSLFPPPPIFYDTNAFDSPSTTPASPAHAMEEPAVSPIFPLNCIPLIF</sequence>
<name>A0A7C8Z9X3_OPUST</name>
<accession>A0A7C8Z9X3</accession>
<proteinExistence type="predicted"/>
<reference evidence="2" key="1">
    <citation type="journal article" date="2013" name="J. Plant Res.">
        <title>Effect of fungi and light on seed germination of three Opuntia species from semiarid lands of central Mexico.</title>
        <authorList>
            <person name="Delgado-Sanchez P."/>
            <person name="Jimenez-Bremont J.F."/>
            <person name="Guerrero-Gonzalez Mde L."/>
            <person name="Flores J."/>
        </authorList>
    </citation>
    <scope>NUCLEOTIDE SEQUENCE</scope>
    <source>
        <tissue evidence="2">Cladode</tissue>
    </source>
</reference>
<dbReference type="EMBL" id="GISG01102700">
    <property type="protein sequence ID" value="MBA4637033.1"/>
    <property type="molecule type" value="Transcribed_RNA"/>
</dbReference>
<organism evidence="2">
    <name type="scientific">Opuntia streptacantha</name>
    <name type="common">Prickly pear cactus</name>
    <name type="synonym">Opuntia cardona</name>
    <dbReference type="NCBI Taxonomy" id="393608"/>
    <lineage>
        <taxon>Eukaryota</taxon>
        <taxon>Viridiplantae</taxon>
        <taxon>Streptophyta</taxon>
        <taxon>Embryophyta</taxon>
        <taxon>Tracheophyta</taxon>
        <taxon>Spermatophyta</taxon>
        <taxon>Magnoliopsida</taxon>
        <taxon>eudicotyledons</taxon>
        <taxon>Gunneridae</taxon>
        <taxon>Pentapetalae</taxon>
        <taxon>Caryophyllales</taxon>
        <taxon>Cactineae</taxon>
        <taxon>Cactaceae</taxon>
        <taxon>Opuntioideae</taxon>
        <taxon>Opuntia</taxon>
    </lineage>
</organism>
<reference evidence="2" key="2">
    <citation type="submission" date="2020-07" db="EMBL/GenBank/DDBJ databases">
        <authorList>
            <person name="Vera ALvarez R."/>
            <person name="Arias-Moreno D.M."/>
            <person name="Jimenez-Jacinto V."/>
            <person name="Jimenez-Bremont J.F."/>
            <person name="Swaminathan K."/>
            <person name="Moose S.P."/>
            <person name="Guerrero-Gonzalez M.L."/>
            <person name="Marino-Ramirez L."/>
            <person name="Landsman D."/>
            <person name="Rodriguez-Kessler M."/>
            <person name="Delgado-Sanchez P."/>
        </authorList>
    </citation>
    <scope>NUCLEOTIDE SEQUENCE</scope>
    <source>
        <tissue evidence="2">Cladode</tissue>
    </source>
</reference>
<dbReference type="AlphaFoldDB" id="A0A7C8Z9X3"/>